<dbReference type="KEGG" id="vg:10328012"/>
<accession>E3SSZ1</accession>
<keyword evidence="3" id="KW-1185">Reference proteome</keyword>
<evidence type="ECO:0000313" key="3">
    <source>
        <dbReference type="Proteomes" id="UP000006538"/>
    </source>
</evidence>
<dbReference type="Proteomes" id="UP000006538">
    <property type="component" value="Segment"/>
</dbReference>
<keyword evidence="1" id="KW-1133">Transmembrane helix</keyword>
<evidence type="ECO:0000256" key="1">
    <source>
        <dbReference type="SAM" id="Phobius"/>
    </source>
</evidence>
<keyword evidence="1" id="KW-0812">Transmembrane</keyword>
<protein>
    <submittedName>
        <fullName evidence="2">Uncharacterized protein</fullName>
    </submittedName>
</protein>
<organism evidence="2 3">
    <name type="scientific">Prochlorococcus phage P-HM2</name>
    <dbReference type="NCBI Taxonomy" id="445696"/>
    <lineage>
        <taxon>Viruses</taxon>
        <taxon>Duplodnaviria</taxon>
        <taxon>Heunggongvirae</taxon>
        <taxon>Uroviricota</taxon>
        <taxon>Caudoviricetes</taxon>
        <taxon>Eurybiavirus</taxon>
        <taxon>Eurybiavirus PHM2</taxon>
    </lineage>
</organism>
<keyword evidence="1" id="KW-0472">Membrane</keyword>
<gene>
    <name evidence="2" type="ORF">PHM2_141</name>
</gene>
<proteinExistence type="predicted"/>
<evidence type="ECO:0000313" key="2">
    <source>
        <dbReference type="EMBL" id="ADO99919.1"/>
    </source>
</evidence>
<dbReference type="GeneID" id="10328012"/>
<reference evidence="2 3" key="1">
    <citation type="journal article" date="2010" name="Environ. Microbiol.">
        <title>Genomic analysis of oceanic cyanobacterial myoviruses compared with T4-like myoviruses from diverse hosts and environments.</title>
        <authorList>
            <person name="Sullivan M.B."/>
            <person name="Huang K.H."/>
            <person name="Ignacio-Espinoza J.C."/>
            <person name="Berlin A.M."/>
            <person name="Kelly L."/>
            <person name="Weigele P.R."/>
            <person name="DeFrancesco A.S."/>
            <person name="Kern S.E."/>
            <person name="Thompson L.R."/>
            <person name="Young S."/>
            <person name="Yandava C."/>
            <person name="Fu R."/>
            <person name="Krastins B."/>
            <person name="Chase M."/>
            <person name="Sarracino D."/>
            <person name="Osburne M.S."/>
            <person name="Henn M.R."/>
            <person name="Chisholm S.W."/>
        </authorList>
    </citation>
    <scope>NUCLEOTIDE SEQUENCE [LARGE SCALE GENOMIC DNA]</scope>
    <source>
        <strain evidence="2">M4-259</strain>
    </source>
</reference>
<name>E3SSZ1_9CAUD</name>
<dbReference type="OrthoDB" id="26253at10239"/>
<dbReference type="RefSeq" id="YP_004323510.1">
    <property type="nucleotide sequence ID" value="NC_015284.1"/>
</dbReference>
<dbReference type="EMBL" id="GU075905">
    <property type="protein sequence ID" value="ADO99919.1"/>
    <property type="molecule type" value="Genomic_DNA"/>
</dbReference>
<feature type="transmembrane region" description="Helical" evidence="1">
    <location>
        <begin position="20"/>
        <end position="39"/>
    </location>
</feature>
<sequence>MSIQMTNKREKIRAQMKSRFYYMFWGAATVAVVSGQLYVGTSYRIMARSMNRWFEETIDIMTDPIKRRTAPQPDGYYMPVPTPEDYGMTIVQ</sequence>